<accession>A0A6J4LPH7</accession>
<dbReference type="EMBL" id="CADCUB010000105">
    <property type="protein sequence ID" value="CAA9337295.1"/>
    <property type="molecule type" value="Genomic_DNA"/>
</dbReference>
<dbReference type="PANTHER" id="PTHR43032:SF4">
    <property type="entry name" value="OXIDOREDUCTASE MOLYBDOPTERIN-BINDING DOMAIN-CONTAINING PROTEIN"/>
    <property type="match status" value="1"/>
</dbReference>
<dbReference type="SUPFAM" id="SSF56524">
    <property type="entry name" value="Oxidoreductase molybdopterin-binding domain"/>
    <property type="match status" value="1"/>
</dbReference>
<dbReference type="AlphaFoldDB" id="A0A6J4LPH7"/>
<dbReference type="Pfam" id="PF00174">
    <property type="entry name" value="Oxidored_molyb"/>
    <property type="match status" value="1"/>
</dbReference>
<dbReference type="PANTHER" id="PTHR43032">
    <property type="entry name" value="PROTEIN-METHIONINE-SULFOXIDE REDUCTASE"/>
    <property type="match status" value="1"/>
</dbReference>
<proteinExistence type="predicted"/>
<dbReference type="CDD" id="cd02109">
    <property type="entry name" value="arch_bact_SO_family_Moco"/>
    <property type="match status" value="1"/>
</dbReference>
<dbReference type="InterPro" id="IPR036374">
    <property type="entry name" value="OxRdtase_Mopterin-bd_sf"/>
</dbReference>
<dbReference type="InterPro" id="IPR000572">
    <property type="entry name" value="OxRdtase_Mopterin-bd_dom"/>
</dbReference>
<protein>
    <submittedName>
        <fullName evidence="2">Sulfite oxidase and related enzymes</fullName>
    </submittedName>
</protein>
<organism evidence="2">
    <name type="scientific">uncultured Frankineae bacterium</name>
    <dbReference type="NCBI Taxonomy" id="437475"/>
    <lineage>
        <taxon>Bacteria</taxon>
        <taxon>Bacillati</taxon>
        <taxon>Actinomycetota</taxon>
        <taxon>Actinomycetes</taxon>
        <taxon>Frankiales</taxon>
        <taxon>environmental samples</taxon>
    </lineage>
</organism>
<dbReference type="Gene3D" id="3.90.420.10">
    <property type="entry name" value="Oxidoreductase, molybdopterin-binding domain"/>
    <property type="match status" value="1"/>
</dbReference>
<evidence type="ECO:0000313" key="2">
    <source>
        <dbReference type="EMBL" id="CAA9337295.1"/>
    </source>
</evidence>
<sequence length="213" mass="23795">MTTPPSPASERTADAAAERLPPGQYVPRGWPVLHYGRVPDVDLASWDLTVWGATADGSSRRWDWAAFGRLPRTEITADLHCVTKFSVLDNAWTGVSTAVLLREVPPAPSVTSVVVWAEYGYSANMRLEDFASPQALLATAHDGDPLTADHGAPVRLVVPHLYAWKGPKWVRSVEYLVEDRRGFWEERGYHNRADPWREQRYSYQEDPGDGPAL</sequence>
<name>A0A6J4LPH7_9ACTN</name>
<evidence type="ECO:0000259" key="1">
    <source>
        <dbReference type="Pfam" id="PF00174"/>
    </source>
</evidence>
<gene>
    <name evidence="2" type="ORF">AVDCRST_MAG07-2141</name>
</gene>
<reference evidence="2" key="1">
    <citation type="submission" date="2020-02" db="EMBL/GenBank/DDBJ databases">
        <authorList>
            <person name="Meier V. D."/>
        </authorList>
    </citation>
    <scope>NUCLEOTIDE SEQUENCE</scope>
    <source>
        <strain evidence="2">AVDCRST_MAG07</strain>
    </source>
</reference>
<feature type="domain" description="Oxidoreductase molybdopterin-binding" evidence="1">
    <location>
        <begin position="36"/>
        <end position="184"/>
    </location>
</feature>